<keyword evidence="2" id="KW-1185">Reference proteome</keyword>
<evidence type="ECO:0000313" key="1">
    <source>
        <dbReference type="EMBL" id="UPU47059.1"/>
    </source>
</evidence>
<reference evidence="2" key="1">
    <citation type="journal article" date="2022" name="Environ. Microbiol.">
        <title>Functional analysis, diversity, and distribution of carbendazim hydrolases MheI and CbmA, responsible for the initial step in carbendazim degradation.</title>
        <authorList>
            <person name="Zhang M."/>
            <person name="Bai X."/>
            <person name="Li Q."/>
            <person name="Zhang L."/>
            <person name="Zhu Q."/>
            <person name="Gao S."/>
            <person name="Ke Z."/>
            <person name="Jiang M."/>
            <person name="Hu J."/>
            <person name="Qiu J."/>
            <person name="Hong Q."/>
        </authorList>
    </citation>
    <scope>NUCLEOTIDE SEQUENCE [LARGE SCALE GENOMIC DNA]</scope>
    <source>
        <strain evidence="2">djl-6</strain>
    </source>
</reference>
<dbReference type="EMBL" id="CP096568">
    <property type="protein sequence ID" value="UPU47059.1"/>
    <property type="molecule type" value="Genomic_DNA"/>
</dbReference>
<name>A0AB38RPN8_RHOSG</name>
<keyword evidence="1" id="KW-0614">Plasmid</keyword>
<accession>A0AB38RPN8</accession>
<organism evidence="1 2">
    <name type="scientific">Rhodococcus qingshengii JCM 15477</name>
    <dbReference type="NCBI Taxonomy" id="1303681"/>
    <lineage>
        <taxon>Bacteria</taxon>
        <taxon>Bacillati</taxon>
        <taxon>Actinomycetota</taxon>
        <taxon>Actinomycetes</taxon>
        <taxon>Mycobacteriales</taxon>
        <taxon>Nocardiaceae</taxon>
        <taxon>Rhodococcus</taxon>
        <taxon>Rhodococcus erythropolis group</taxon>
    </lineage>
</organism>
<geneLocation type="plasmid" evidence="1 2">
    <name>pdjl-6-5</name>
</geneLocation>
<proteinExistence type="predicted"/>
<evidence type="ECO:0000313" key="2">
    <source>
        <dbReference type="Proteomes" id="UP000831484"/>
    </source>
</evidence>
<dbReference type="RefSeq" id="WP_143541264.1">
    <property type="nucleotide sequence ID" value="NZ_CP096568.1"/>
</dbReference>
<dbReference type="Proteomes" id="UP000831484">
    <property type="component" value="Plasmid pdjl-6-5"/>
</dbReference>
<protein>
    <submittedName>
        <fullName evidence="1">Uncharacterized protein</fullName>
    </submittedName>
</protein>
<gene>
    <name evidence="1" type="ORF">M0639_33835</name>
</gene>
<dbReference type="AlphaFoldDB" id="A0AB38RPN8"/>
<sequence length="84" mass="9553">MPTRSRFRAAGDRAAARLRKRAEWAAVSAQRRAAHDRAHEQWATGALAPYRITRALDAAELYGRGRRHCIRRAGARSRRRTTSL</sequence>